<keyword evidence="2" id="KW-1185">Reference proteome</keyword>
<accession>A0ABN2R8U4</accession>
<gene>
    <name evidence="1" type="ORF">GCM10009754_41960</name>
</gene>
<dbReference type="EMBL" id="BAAANN010000016">
    <property type="protein sequence ID" value="GAA1965459.1"/>
    <property type="molecule type" value="Genomic_DNA"/>
</dbReference>
<name>A0ABN2R8U4_9PSEU</name>
<protein>
    <recommendedName>
        <fullName evidence="3">STAS domain-containing protein</fullName>
    </recommendedName>
</protein>
<dbReference type="RefSeq" id="WP_344421166.1">
    <property type="nucleotide sequence ID" value="NZ_BAAANN010000016.1"/>
</dbReference>
<evidence type="ECO:0008006" key="3">
    <source>
        <dbReference type="Google" id="ProtNLM"/>
    </source>
</evidence>
<proteinExistence type="predicted"/>
<evidence type="ECO:0000313" key="2">
    <source>
        <dbReference type="Proteomes" id="UP001501116"/>
    </source>
</evidence>
<evidence type="ECO:0000313" key="1">
    <source>
        <dbReference type="EMBL" id="GAA1965459.1"/>
    </source>
</evidence>
<comment type="caution">
    <text evidence="1">The sequence shown here is derived from an EMBL/GenBank/DDBJ whole genome shotgun (WGS) entry which is preliminary data.</text>
</comment>
<reference evidence="1 2" key="1">
    <citation type="journal article" date="2019" name="Int. J. Syst. Evol. Microbiol.">
        <title>The Global Catalogue of Microorganisms (GCM) 10K type strain sequencing project: providing services to taxonomists for standard genome sequencing and annotation.</title>
        <authorList>
            <consortium name="The Broad Institute Genomics Platform"/>
            <consortium name="The Broad Institute Genome Sequencing Center for Infectious Disease"/>
            <person name="Wu L."/>
            <person name="Ma J."/>
        </authorList>
    </citation>
    <scope>NUCLEOTIDE SEQUENCE [LARGE SCALE GENOMIC DNA]</scope>
    <source>
        <strain evidence="1 2">JCM 14545</strain>
    </source>
</reference>
<sequence>MDPLDRVLLDQVSATARDLRAGRLVRLSHTLDPDQFVEDLRDLGLDLATLGADVLSRVADLDALTECP</sequence>
<dbReference type="Proteomes" id="UP001501116">
    <property type="component" value="Unassembled WGS sequence"/>
</dbReference>
<organism evidence="1 2">
    <name type="scientific">Amycolatopsis minnesotensis</name>
    <dbReference type="NCBI Taxonomy" id="337894"/>
    <lineage>
        <taxon>Bacteria</taxon>
        <taxon>Bacillati</taxon>
        <taxon>Actinomycetota</taxon>
        <taxon>Actinomycetes</taxon>
        <taxon>Pseudonocardiales</taxon>
        <taxon>Pseudonocardiaceae</taxon>
        <taxon>Amycolatopsis</taxon>
    </lineage>
</organism>